<feature type="domain" description="DNA-directed DNA polymerase family A palm" evidence="5">
    <location>
        <begin position="336"/>
        <end position="546"/>
    </location>
</feature>
<dbReference type="GO" id="GO:0004527">
    <property type="term" value="F:exonuclease activity"/>
    <property type="evidence" value="ECO:0007669"/>
    <property type="project" value="UniProtKB-KW"/>
</dbReference>
<keyword evidence="6" id="KW-0540">Nuclease</keyword>
<dbReference type="GO" id="GO:0003887">
    <property type="term" value="F:DNA-directed DNA polymerase activity"/>
    <property type="evidence" value="ECO:0007669"/>
    <property type="project" value="UniProtKB-EC"/>
</dbReference>
<dbReference type="AlphaFoldDB" id="A0A7H2BES6"/>
<dbReference type="GO" id="GO:0006261">
    <property type="term" value="P:DNA-templated DNA replication"/>
    <property type="evidence" value="ECO:0007669"/>
    <property type="project" value="InterPro"/>
</dbReference>
<dbReference type="InterPro" id="IPR001098">
    <property type="entry name" value="DNA-dir_DNA_pol_A_palm_dom"/>
</dbReference>
<dbReference type="InterPro" id="IPR043502">
    <property type="entry name" value="DNA/RNA_pol_sf"/>
</dbReference>
<dbReference type="GO" id="GO:0006302">
    <property type="term" value="P:double-strand break repair"/>
    <property type="evidence" value="ECO:0007669"/>
    <property type="project" value="TreeGrafter"/>
</dbReference>
<keyword evidence="2" id="KW-0235">DNA replication</keyword>
<dbReference type="SMART" id="SM00482">
    <property type="entry name" value="POLAc"/>
    <property type="match status" value="1"/>
</dbReference>
<dbReference type="EC" id="2.7.7.7" evidence="1"/>
<feature type="region of interest" description="Disordered" evidence="4">
    <location>
        <begin position="118"/>
        <end position="144"/>
    </location>
</feature>
<evidence type="ECO:0000256" key="1">
    <source>
        <dbReference type="ARBA" id="ARBA00012417"/>
    </source>
</evidence>
<evidence type="ECO:0000313" key="6">
    <source>
        <dbReference type="EMBL" id="QNV38172.1"/>
    </source>
</evidence>
<dbReference type="Proteomes" id="UP000516404">
    <property type="component" value="Chromosome"/>
</dbReference>
<dbReference type="SUPFAM" id="SSF56672">
    <property type="entry name" value="DNA/RNA polymerases"/>
    <property type="match status" value="1"/>
</dbReference>
<keyword evidence="6" id="KW-0269">Exonuclease</keyword>
<dbReference type="NCBIfam" id="NF011538">
    <property type="entry name" value="PRK14975.1-1"/>
    <property type="match status" value="1"/>
</dbReference>
<dbReference type="PRINTS" id="PR00868">
    <property type="entry name" value="DNAPOLI"/>
</dbReference>
<dbReference type="GeneID" id="96623094"/>
<keyword evidence="6" id="KW-0378">Hydrolase</keyword>
<dbReference type="PANTHER" id="PTHR10133">
    <property type="entry name" value="DNA POLYMERASE I"/>
    <property type="match status" value="1"/>
</dbReference>
<evidence type="ECO:0000259" key="5">
    <source>
        <dbReference type="SMART" id="SM00482"/>
    </source>
</evidence>
<keyword evidence="7" id="KW-1185">Reference proteome</keyword>
<dbReference type="RefSeq" id="WP_190724914.1">
    <property type="nucleotide sequence ID" value="NZ_CP061539.1"/>
</dbReference>
<evidence type="ECO:0000313" key="7">
    <source>
        <dbReference type="Proteomes" id="UP000516404"/>
    </source>
</evidence>
<dbReference type="Pfam" id="PF00476">
    <property type="entry name" value="DNA_pol_A"/>
    <property type="match status" value="1"/>
</dbReference>
<dbReference type="PANTHER" id="PTHR10133:SF27">
    <property type="entry name" value="DNA POLYMERASE NU"/>
    <property type="match status" value="1"/>
</dbReference>
<dbReference type="EMBL" id="CP061539">
    <property type="protein sequence ID" value="QNV38172.1"/>
    <property type="molecule type" value="Genomic_DNA"/>
</dbReference>
<dbReference type="Gene3D" id="3.30.70.370">
    <property type="match status" value="1"/>
</dbReference>
<dbReference type="Gene3D" id="1.10.150.20">
    <property type="entry name" value="5' to 3' exonuclease, C-terminal subdomain"/>
    <property type="match status" value="1"/>
</dbReference>
<comment type="catalytic activity">
    <reaction evidence="3">
        <text>DNA(n) + a 2'-deoxyribonucleoside 5'-triphosphate = DNA(n+1) + diphosphate</text>
        <dbReference type="Rhea" id="RHEA:22508"/>
        <dbReference type="Rhea" id="RHEA-COMP:17339"/>
        <dbReference type="Rhea" id="RHEA-COMP:17340"/>
        <dbReference type="ChEBI" id="CHEBI:33019"/>
        <dbReference type="ChEBI" id="CHEBI:61560"/>
        <dbReference type="ChEBI" id="CHEBI:173112"/>
        <dbReference type="EC" id="2.7.7.7"/>
    </reaction>
</comment>
<evidence type="ECO:0000256" key="2">
    <source>
        <dbReference type="ARBA" id="ARBA00022705"/>
    </source>
</evidence>
<reference evidence="6 7" key="1">
    <citation type="submission" date="2020-09" db="EMBL/GenBank/DDBJ databases">
        <title>Investigation of environmental microbes.</title>
        <authorList>
            <person name="Ou Y."/>
            <person name="Kang Q."/>
        </authorList>
    </citation>
    <scope>NUCLEOTIDE SEQUENCE [LARGE SCALE GENOMIC DNA]</scope>
    <source>
        <strain evidence="6 7">KJZ-14</strain>
    </source>
</reference>
<name>A0A7H2BES6_9MICC</name>
<accession>A0A7H2BES6</accession>
<evidence type="ECO:0000256" key="3">
    <source>
        <dbReference type="ARBA" id="ARBA00049244"/>
    </source>
</evidence>
<organism evidence="6 7">
    <name type="scientific">Rothia terrae</name>
    <dbReference type="NCBI Taxonomy" id="396015"/>
    <lineage>
        <taxon>Bacteria</taxon>
        <taxon>Bacillati</taxon>
        <taxon>Actinomycetota</taxon>
        <taxon>Actinomycetes</taxon>
        <taxon>Micrococcales</taxon>
        <taxon>Micrococcaceae</taxon>
        <taxon>Rothia</taxon>
    </lineage>
</organism>
<proteinExistence type="predicted"/>
<protein>
    <recommendedName>
        <fullName evidence="1">DNA-directed DNA polymerase</fullName>
        <ecNumber evidence="1">2.7.7.7</ecNumber>
    </recommendedName>
</protein>
<gene>
    <name evidence="6" type="ORF">IDM49_02495</name>
</gene>
<dbReference type="GO" id="GO:0003677">
    <property type="term" value="F:DNA binding"/>
    <property type="evidence" value="ECO:0007669"/>
    <property type="project" value="InterPro"/>
</dbReference>
<evidence type="ECO:0000256" key="4">
    <source>
        <dbReference type="SAM" id="MobiDB-lite"/>
    </source>
</evidence>
<dbReference type="InterPro" id="IPR002298">
    <property type="entry name" value="DNA_polymerase_A"/>
</dbReference>
<dbReference type="CDD" id="cd06444">
    <property type="entry name" value="DNA_pol_A"/>
    <property type="match status" value="1"/>
</dbReference>
<dbReference type="KEGG" id="rter:IDM49_02495"/>
<sequence>MYIVIAPRPAHGTNAPEQWDAITYVPGGQGTERSFTREQLPEFIKLVMSKNRSQIIRWTWDHTKNVYPMLLDAGVSVASCHDLFLVQRILRTAATRAQNKLSYTPQVVLAASEEPAGHLLPSAPAPGQDSLFETPDENNDQSPTARELMDELHAQLQAIASAPAPGRLSLLAAAESQGALIAAEMKHWGMPWNKSVHESMLAQKLGPRPAAYERPYELQKLAAVISQRLGAPNLNPDSPAHLLKAMQNAGMRVGSTRKWELLSWVEQAPHQEERYRREEIVTPILEYKKLYRLFTANGWAWLDAWVHNDRFYPAYEVGTAATGRWGAHGGGAMQIPKDVRHAVQAEDGMRLIVADAAQVEPRILAAMSGDRALAIAARGTDLYAGIAEIGERTGSPLASRSAAKIVMLGAMYGATTGDSGKLLPHFRKLFPQAMQFTEDAAAIGERGGQVITHLGRTSPAPDTAWFETQRDVFTAEAERRAKTLARSQGRFTRNFVVQGTAAEWALCWMGQIRKRLRSEKLFGFPLKTHLVYFLHDEVMLYGPERETKLCERIVKESAETAARMLFGEIPVDFPVSIVVTDNYAKAK</sequence>